<accession>A0A1E8E2N3</accession>
<dbReference type="AlphaFoldDB" id="A0A1E8E2N3"/>
<proteinExistence type="predicted"/>
<dbReference type="RefSeq" id="WP_019836736.1">
    <property type="nucleotide sequence ID" value="NZ_CP183897.1"/>
</dbReference>
<dbReference type="EMBL" id="MKQS01000007">
    <property type="protein sequence ID" value="OFE43870.1"/>
    <property type="molecule type" value="Genomic_DNA"/>
</dbReference>
<keyword evidence="1" id="KW-1133">Transmembrane helix</keyword>
<feature type="transmembrane region" description="Helical" evidence="1">
    <location>
        <begin position="55"/>
        <end position="76"/>
    </location>
</feature>
<dbReference type="Proteomes" id="UP000186931">
    <property type="component" value="Unassembled WGS sequence"/>
</dbReference>
<reference evidence="2 3" key="1">
    <citation type="submission" date="2016-10" db="EMBL/GenBank/DDBJ databases">
        <title>Genome of airborne Acinetobacter sp. 5-2Ac02 in the hospital environment: Species near to Acinetobacter towneri.</title>
        <authorList>
            <person name="Barbosa B."/>
            <person name="Fernandez-Garcia L."/>
            <person name="Gato E."/>
            <person name="Leao R."/>
            <person name="Albano R."/>
            <person name="Fernandez B."/>
            <person name="Fernandez-Cuenca F."/>
            <person name="Marques E."/>
            <person name="Tomas M."/>
        </authorList>
    </citation>
    <scope>NUCLEOTIDE SEQUENCE [LARGE SCALE GENOMIC DNA]</scope>
    <source>
        <strain evidence="2 3">5-2Ac02</strain>
    </source>
</reference>
<keyword evidence="1" id="KW-0812">Transmembrane</keyword>
<gene>
    <name evidence="2" type="ORF">BJN41_03860</name>
</gene>
<protein>
    <submittedName>
        <fullName evidence="2">Uncharacterized protein</fullName>
    </submittedName>
</protein>
<sequence>MSFIRCPYCQSTQVRQTDSGNTHANYFEQLQRCISPTQMAMLGMQVARKSGFSPLFGAAVGVVVGGVLVVVSQYAFEKYYSNAEQYLCLDCQQAFAWVP</sequence>
<keyword evidence="1" id="KW-0472">Membrane</keyword>
<evidence type="ECO:0000313" key="2">
    <source>
        <dbReference type="EMBL" id="OFE43870.1"/>
    </source>
</evidence>
<organism evidence="2 3">
    <name type="scientific">Acinetobacter towneri</name>
    <dbReference type="NCBI Taxonomy" id="202956"/>
    <lineage>
        <taxon>Bacteria</taxon>
        <taxon>Pseudomonadati</taxon>
        <taxon>Pseudomonadota</taxon>
        <taxon>Gammaproteobacteria</taxon>
        <taxon>Moraxellales</taxon>
        <taxon>Moraxellaceae</taxon>
        <taxon>Acinetobacter</taxon>
    </lineage>
</organism>
<comment type="caution">
    <text evidence="2">The sequence shown here is derived from an EMBL/GenBank/DDBJ whole genome shotgun (WGS) entry which is preliminary data.</text>
</comment>
<name>A0A1E8E2N3_9GAMM</name>
<dbReference type="STRING" id="202956.BJN41_03860"/>
<evidence type="ECO:0000313" key="3">
    <source>
        <dbReference type="Proteomes" id="UP000186931"/>
    </source>
</evidence>
<evidence type="ECO:0000256" key="1">
    <source>
        <dbReference type="SAM" id="Phobius"/>
    </source>
</evidence>